<keyword evidence="3" id="KW-0328">Glycosyltransferase</keyword>
<gene>
    <name evidence="3" type="primary">mshA_103</name>
    <name evidence="3" type="ORF">SDC9_132802</name>
</gene>
<name>A0A645D8Y1_9ZZZZ</name>
<proteinExistence type="predicted"/>
<comment type="caution">
    <text evidence="3">The sequence shown here is derived from an EMBL/GenBank/DDBJ whole genome shotgun (WGS) entry which is preliminary data.</text>
</comment>
<sequence>MIDQLKLLKWGSNMMTSQIHQINTNISSGDAIGNEMIEIRDVLRESGYESDVYAKYVHHKLENIKNYEDYLKISSPQNILIIHYASEYGSELLEFLRSLPDKKVLLYHNITPPVFFRNFSSGHEQATKNGIYELKHEIKNIVDIALGVSEFNRQDLSNAGFKNTGVLPYLLNFNKFDIAPDKKVIQKYSDDFVNLLVVGRISPNKKVDDAIKCFYYYNKYINPRSRLLLVGSYQGMDLYHNYLKDLILKLGLKNVHFTGHINLDELVSYYKIGNVFLTMSEHEGFCVPLLESMYFGVPVLAYNSSAIPETLGGTGILINEKNYIEIAELINLLVEDKKLRNRIVEKQSERLEFFSRERIAAILKHYIDTDFEDIDPK</sequence>
<evidence type="ECO:0000259" key="2">
    <source>
        <dbReference type="Pfam" id="PF00534"/>
    </source>
</evidence>
<dbReference type="EMBL" id="VSSQ01033942">
    <property type="protein sequence ID" value="MPM85721.1"/>
    <property type="molecule type" value="Genomic_DNA"/>
</dbReference>
<dbReference type="AlphaFoldDB" id="A0A645D8Y1"/>
<dbReference type="EC" id="2.4.1.250" evidence="3"/>
<dbReference type="Pfam" id="PF00534">
    <property type="entry name" value="Glycos_transf_1"/>
    <property type="match status" value="1"/>
</dbReference>
<dbReference type="Gene3D" id="3.40.50.2000">
    <property type="entry name" value="Glycogen Phosphorylase B"/>
    <property type="match status" value="2"/>
</dbReference>
<reference evidence="3" key="1">
    <citation type="submission" date="2019-08" db="EMBL/GenBank/DDBJ databases">
        <authorList>
            <person name="Kucharzyk K."/>
            <person name="Murdoch R.W."/>
            <person name="Higgins S."/>
            <person name="Loffler F."/>
        </authorList>
    </citation>
    <scope>NUCLEOTIDE SEQUENCE</scope>
</reference>
<dbReference type="GO" id="GO:0009103">
    <property type="term" value="P:lipopolysaccharide biosynthetic process"/>
    <property type="evidence" value="ECO:0007669"/>
    <property type="project" value="TreeGrafter"/>
</dbReference>
<organism evidence="3">
    <name type="scientific">bioreactor metagenome</name>
    <dbReference type="NCBI Taxonomy" id="1076179"/>
    <lineage>
        <taxon>unclassified sequences</taxon>
        <taxon>metagenomes</taxon>
        <taxon>ecological metagenomes</taxon>
    </lineage>
</organism>
<accession>A0A645D8Y1</accession>
<keyword evidence="1 3" id="KW-0808">Transferase</keyword>
<protein>
    <submittedName>
        <fullName evidence="3">D-inositol-3-phosphate glycosyltransferase</fullName>
        <ecNumber evidence="3">2.4.1.250</ecNumber>
    </submittedName>
</protein>
<evidence type="ECO:0000256" key="1">
    <source>
        <dbReference type="ARBA" id="ARBA00022679"/>
    </source>
</evidence>
<dbReference type="InterPro" id="IPR001296">
    <property type="entry name" value="Glyco_trans_1"/>
</dbReference>
<dbReference type="GO" id="GO:0102710">
    <property type="term" value="F:D-inositol-3-phosphate glycosyltransferase activity"/>
    <property type="evidence" value="ECO:0007669"/>
    <property type="project" value="UniProtKB-EC"/>
</dbReference>
<dbReference type="SUPFAM" id="SSF53756">
    <property type="entry name" value="UDP-Glycosyltransferase/glycogen phosphorylase"/>
    <property type="match status" value="1"/>
</dbReference>
<dbReference type="PANTHER" id="PTHR46401:SF2">
    <property type="entry name" value="GLYCOSYLTRANSFERASE WBBK-RELATED"/>
    <property type="match status" value="1"/>
</dbReference>
<evidence type="ECO:0000313" key="3">
    <source>
        <dbReference type="EMBL" id="MPM85721.1"/>
    </source>
</evidence>
<feature type="domain" description="Glycosyl transferase family 1" evidence="2">
    <location>
        <begin position="193"/>
        <end position="347"/>
    </location>
</feature>
<dbReference type="PANTHER" id="PTHR46401">
    <property type="entry name" value="GLYCOSYLTRANSFERASE WBBK-RELATED"/>
    <property type="match status" value="1"/>
</dbReference>